<reference evidence="1" key="1">
    <citation type="submission" date="2014-11" db="EMBL/GenBank/DDBJ databases">
        <authorList>
            <person name="Amaro Gonzalez C."/>
        </authorList>
    </citation>
    <scope>NUCLEOTIDE SEQUENCE</scope>
</reference>
<proteinExistence type="predicted"/>
<reference evidence="1" key="2">
    <citation type="journal article" date="2015" name="Fish Shellfish Immunol.">
        <title>Early steps in the European eel (Anguilla anguilla)-Vibrio vulnificus interaction in the gills: Role of the RtxA13 toxin.</title>
        <authorList>
            <person name="Callol A."/>
            <person name="Pajuelo D."/>
            <person name="Ebbesson L."/>
            <person name="Teles M."/>
            <person name="MacKenzie S."/>
            <person name="Amaro C."/>
        </authorList>
    </citation>
    <scope>NUCLEOTIDE SEQUENCE</scope>
</reference>
<dbReference type="EMBL" id="GBXM01051668">
    <property type="protein sequence ID" value="JAH56909.1"/>
    <property type="molecule type" value="Transcribed_RNA"/>
</dbReference>
<protein>
    <submittedName>
        <fullName evidence="1">Uncharacterized protein</fullName>
    </submittedName>
</protein>
<accession>A0A0E9TT93</accession>
<dbReference type="AlphaFoldDB" id="A0A0E9TT93"/>
<organism evidence="1">
    <name type="scientific">Anguilla anguilla</name>
    <name type="common">European freshwater eel</name>
    <name type="synonym">Muraena anguilla</name>
    <dbReference type="NCBI Taxonomy" id="7936"/>
    <lineage>
        <taxon>Eukaryota</taxon>
        <taxon>Metazoa</taxon>
        <taxon>Chordata</taxon>
        <taxon>Craniata</taxon>
        <taxon>Vertebrata</taxon>
        <taxon>Euteleostomi</taxon>
        <taxon>Actinopterygii</taxon>
        <taxon>Neopterygii</taxon>
        <taxon>Teleostei</taxon>
        <taxon>Anguilliformes</taxon>
        <taxon>Anguillidae</taxon>
        <taxon>Anguilla</taxon>
    </lineage>
</organism>
<sequence length="31" mass="3526">MCSLVYTYLNSLEEDGRVLGTQCIFIKGVSW</sequence>
<name>A0A0E9TT93_ANGAN</name>
<evidence type="ECO:0000313" key="1">
    <source>
        <dbReference type="EMBL" id="JAH56909.1"/>
    </source>
</evidence>